<evidence type="ECO:0000313" key="9">
    <source>
        <dbReference type="Proteomes" id="UP000005239"/>
    </source>
</evidence>
<feature type="compositionally biased region" description="Basic and acidic residues" evidence="6">
    <location>
        <begin position="526"/>
        <end position="535"/>
    </location>
</feature>
<feature type="transmembrane region" description="Helical" evidence="7">
    <location>
        <begin position="32"/>
        <end position="50"/>
    </location>
</feature>
<dbReference type="OrthoDB" id="201595at2759"/>
<evidence type="ECO:0000256" key="4">
    <source>
        <dbReference type="ARBA" id="ARBA00023136"/>
    </source>
</evidence>
<dbReference type="PANTHER" id="PTHR10736:SF58">
    <property type="entry name" value="BESTROPHIN HOMOLOG-RELATED"/>
    <property type="match status" value="1"/>
</dbReference>
<proteinExistence type="inferred from homology"/>
<keyword evidence="9" id="KW-1185">Reference proteome</keyword>
<name>A0A2A6CBL5_PRIPA</name>
<dbReference type="AlphaFoldDB" id="A0A2A6CBL5"/>
<feature type="compositionally biased region" description="Basic and acidic residues" evidence="6">
    <location>
        <begin position="592"/>
        <end position="607"/>
    </location>
</feature>
<protein>
    <submittedName>
        <fullName evidence="8">Uncharacterized protein</fullName>
    </submittedName>
</protein>
<organism evidence="8 9">
    <name type="scientific">Pristionchus pacificus</name>
    <name type="common">Parasitic nematode worm</name>
    <dbReference type="NCBI Taxonomy" id="54126"/>
    <lineage>
        <taxon>Eukaryota</taxon>
        <taxon>Metazoa</taxon>
        <taxon>Ecdysozoa</taxon>
        <taxon>Nematoda</taxon>
        <taxon>Chromadorea</taxon>
        <taxon>Rhabditida</taxon>
        <taxon>Rhabditina</taxon>
        <taxon>Diplogasteromorpha</taxon>
        <taxon>Diplogasteroidea</taxon>
        <taxon>Neodiplogasteridae</taxon>
        <taxon>Pristionchus</taxon>
    </lineage>
</organism>
<dbReference type="Proteomes" id="UP000005239">
    <property type="component" value="Unassembled WGS sequence"/>
</dbReference>
<evidence type="ECO:0000256" key="1">
    <source>
        <dbReference type="ARBA" id="ARBA00004370"/>
    </source>
</evidence>
<evidence type="ECO:0000313" key="8">
    <source>
        <dbReference type="EnsemblMetazoa" id="PPA07602.1"/>
    </source>
</evidence>
<dbReference type="GO" id="GO:0005886">
    <property type="term" value="C:plasma membrane"/>
    <property type="evidence" value="ECO:0000318"/>
    <property type="project" value="GO_Central"/>
</dbReference>
<reference evidence="8" key="2">
    <citation type="submission" date="2022-06" db="UniProtKB">
        <authorList>
            <consortium name="EnsemblMetazoa"/>
        </authorList>
    </citation>
    <scope>IDENTIFICATION</scope>
    <source>
        <strain evidence="8">PS312</strain>
    </source>
</reference>
<accession>A0A8R1U8L5</accession>
<keyword evidence="4 7" id="KW-0472">Membrane</keyword>
<dbReference type="GO" id="GO:0005254">
    <property type="term" value="F:chloride channel activity"/>
    <property type="evidence" value="ECO:0000318"/>
    <property type="project" value="GO_Central"/>
</dbReference>
<dbReference type="InterPro" id="IPR021134">
    <property type="entry name" value="Bestrophin-like"/>
</dbReference>
<accession>A0A2A6CBL5</accession>
<evidence type="ECO:0000256" key="2">
    <source>
        <dbReference type="ARBA" id="ARBA00022692"/>
    </source>
</evidence>
<evidence type="ECO:0000256" key="3">
    <source>
        <dbReference type="ARBA" id="ARBA00022989"/>
    </source>
</evidence>
<feature type="region of interest" description="Disordered" evidence="6">
    <location>
        <begin position="628"/>
        <end position="672"/>
    </location>
</feature>
<sequence>MTISYNYDVSRNSWTTTIKLLCRWRGSVWKSVWAEVIIWLIGYYIIFFIYRSEWLLTPDGQRFFEKLVDHISHRIEYIPLNFLLGFYVSMVVDRWRQIFNNLGFIENIAISIGCLFKNKEENDRHARRAIIRWLCLSQVLVFRDISLKVRKRFPNMETIVKSGFMEEHERLMYEETNCDFNKYWLPLNWAGASCMKSRETGRLNGDNYLQGVLQELKNFRTSLALLCNFDWVPVPLAYPQLVICAVRSYFILCLVSRQFIIGTEASNKDALDLIFPMMTVLQFIFYIGWMKIGLAIVDDTFEKIPEIIPDQFLDMPHAMYTESTAPKDGDPYSAFTGSVAHIVLAREDEDVDMVTVIPDAADETPLVPSRKTSFANRFGTTMKQKFGRRSSKFTARVVPTAVLSSMGGESPSTPQKQRMAAVRRASEVPRGTSWRMSTDWDEISCGSNGSNTDISIFANSAASKTKFDRSLASRRMSVPMSVITDRKTDGEDGIESNGKPGMTPKHSAARISESRPPTICEEEEEHSQGSEESKEGTNPTTPNSTPTMMRKDRPTVTISEAPMEPKETPSSPPMTPKSILKNSSQPSSRCHSRSEPPSRDPHLAPVEEEKEGELLVAEAVKKVLKEKRISEENSDSEEEKVSIKHVKISEKPAEKKDSSSPKETPKKIKPRSPNCRCCDGKLGLSCYLDIAKYNKNNKTGMGTTCGTPTSRPSLAGSIDFDEETGEIDAIFSTCFESSFSSIPRRFLATENQWTESACRLSCYNNPDCLAVQFAASTRKCFILGDTVTENQCGVEYSHFAKKSSCSEELLPPLSPSTDYSSIGCKDLPDVADIAVNASNPCDLQGLQSIHFFCSLYKSIADSFVYYLSNQTINILTASPECACGSIPLTGPQTTHTDETPTYYNKRPSCPSGYNLWTHYLFDTKTQPVQTPSISTRSTFCIKDTWFMWYKASYEDMDMVKAASCLRVPPGPG</sequence>
<gene>
    <name evidence="8" type="primary">WBGene00097156</name>
</gene>
<dbReference type="InterPro" id="IPR000615">
    <property type="entry name" value="Bestrophin"/>
</dbReference>
<keyword evidence="3 7" id="KW-1133">Transmembrane helix</keyword>
<comment type="similarity">
    <text evidence="5">Belongs to the anion channel-forming bestrophin (TC 1.A.46) family. Calcium-sensitive chloride channel subfamily.</text>
</comment>
<dbReference type="Pfam" id="PF01062">
    <property type="entry name" value="Bestrophin"/>
    <property type="match status" value="1"/>
</dbReference>
<feature type="compositionally biased region" description="Low complexity" evidence="6">
    <location>
        <begin position="537"/>
        <end position="547"/>
    </location>
</feature>
<evidence type="ECO:0000256" key="6">
    <source>
        <dbReference type="SAM" id="MobiDB-lite"/>
    </source>
</evidence>
<keyword evidence="2 7" id="KW-0812">Transmembrane</keyword>
<feature type="region of interest" description="Disordered" evidence="6">
    <location>
        <begin position="478"/>
        <end position="612"/>
    </location>
</feature>
<reference evidence="9" key="1">
    <citation type="journal article" date="2008" name="Nat. Genet.">
        <title>The Pristionchus pacificus genome provides a unique perspective on nematode lifestyle and parasitism.</title>
        <authorList>
            <person name="Dieterich C."/>
            <person name="Clifton S.W."/>
            <person name="Schuster L.N."/>
            <person name="Chinwalla A."/>
            <person name="Delehaunty K."/>
            <person name="Dinkelacker I."/>
            <person name="Fulton L."/>
            <person name="Fulton R."/>
            <person name="Godfrey J."/>
            <person name="Minx P."/>
            <person name="Mitreva M."/>
            <person name="Roeseler W."/>
            <person name="Tian H."/>
            <person name="Witte H."/>
            <person name="Yang S.P."/>
            <person name="Wilson R.K."/>
            <person name="Sommer R.J."/>
        </authorList>
    </citation>
    <scope>NUCLEOTIDE SEQUENCE [LARGE SCALE GENOMIC DNA]</scope>
    <source>
        <strain evidence="9">PS312</strain>
    </source>
</reference>
<feature type="compositionally biased region" description="Basic and acidic residues" evidence="6">
    <location>
        <begin position="639"/>
        <end position="666"/>
    </location>
</feature>
<comment type="subcellular location">
    <subcellularLocation>
        <location evidence="1">Membrane</location>
    </subcellularLocation>
</comment>
<dbReference type="PANTHER" id="PTHR10736">
    <property type="entry name" value="BESTROPHIN"/>
    <property type="match status" value="1"/>
</dbReference>
<dbReference type="EnsemblMetazoa" id="PPA07602.1">
    <property type="protein sequence ID" value="PPA07602.1"/>
    <property type="gene ID" value="WBGene00097156"/>
</dbReference>
<evidence type="ECO:0000256" key="5">
    <source>
        <dbReference type="ARBA" id="ARBA00034769"/>
    </source>
</evidence>
<evidence type="ECO:0000256" key="7">
    <source>
        <dbReference type="SAM" id="Phobius"/>
    </source>
</evidence>
<dbReference type="GO" id="GO:1902476">
    <property type="term" value="P:chloride transmembrane transport"/>
    <property type="evidence" value="ECO:0000318"/>
    <property type="project" value="GO_Central"/>
</dbReference>